<dbReference type="PIRSF" id="PIRSF002741">
    <property type="entry name" value="MppA"/>
    <property type="match status" value="1"/>
</dbReference>
<dbReference type="Gene3D" id="3.10.105.10">
    <property type="entry name" value="Dipeptide-binding Protein, Domain 3"/>
    <property type="match status" value="1"/>
</dbReference>
<gene>
    <name evidence="7" type="ORF">CLV85_1421</name>
</gene>
<dbReference type="GO" id="GO:0015833">
    <property type="term" value="P:peptide transport"/>
    <property type="evidence" value="ECO:0007669"/>
    <property type="project" value="TreeGrafter"/>
</dbReference>
<dbReference type="EMBL" id="PGFH01000001">
    <property type="protein sequence ID" value="PJJ82228.1"/>
    <property type="molecule type" value="Genomic_DNA"/>
</dbReference>
<reference evidence="7 8" key="1">
    <citation type="submission" date="2017-11" db="EMBL/GenBank/DDBJ databases">
        <title>Genomic Encyclopedia of Archaeal and Bacterial Type Strains, Phase II (KMG-II): From Individual Species to Whole Genera.</title>
        <authorList>
            <person name="Goeker M."/>
        </authorList>
    </citation>
    <scope>NUCLEOTIDE SEQUENCE [LARGE SCALE GENOMIC DNA]</scope>
    <source>
        <strain evidence="7 8">DSM 16400</strain>
    </source>
</reference>
<protein>
    <submittedName>
        <fullName evidence="7">Peptide/nickel transport system substrate-binding protein</fullName>
    </submittedName>
</protein>
<dbReference type="PANTHER" id="PTHR30290:SF10">
    <property type="entry name" value="PERIPLASMIC OLIGOPEPTIDE-BINDING PROTEIN-RELATED"/>
    <property type="match status" value="1"/>
</dbReference>
<feature type="domain" description="Solute-binding protein family 5" evidence="6">
    <location>
        <begin position="77"/>
        <end position="433"/>
    </location>
</feature>
<dbReference type="GO" id="GO:0030313">
    <property type="term" value="C:cell envelope"/>
    <property type="evidence" value="ECO:0007669"/>
    <property type="project" value="UniProtKB-SubCell"/>
</dbReference>
<dbReference type="RefSeq" id="WP_100388842.1">
    <property type="nucleotide sequence ID" value="NZ_BMZU01000001.1"/>
</dbReference>
<evidence type="ECO:0000259" key="6">
    <source>
        <dbReference type="Pfam" id="PF00496"/>
    </source>
</evidence>
<evidence type="ECO:0000256" key="5">
    <source>
        <dbReference type="SAM" id="SignalP"/>
    </source>
</evidence>
<comment type="subcellular location">
    <subcellularLocation>
        <location evidence="1">Cell envelope</location>
    </subcellularLocation>
</comment>
<feature type="chain" id="PRO_5039179088" evidence="5">
    <location>
        <begin position="22"/>
        <end position="520"/>
    </location>
</feature>
<sequence>MRTKFRYVAAAFGLTASLALAGCAAAAPEASDSIVIDTAFTLETSDPGRNYVPTGYMVSKALYETLLDFAGSDESTPVEGLASYESNDDATVFTFTLKDGRVFSDGSAITADDVVFSLNRVAGMTESKANFLMNGITVTKIDDMTVELSTETPSLKLPALMTNPSLAILNSALVIENGGTTDDSDAAEAFLNETSAGSGPYILDTVNFESQVVLTENENYNGDEDIDFTRVVIRNVSEAATQKINLEGDDSQVAVDLSGDQVASLSDGINVFSTPSAQTIFLLINQSEEVGGVTSNPDFANAVRYALDYPALLELAGAGSEQATGVIPPSFLGALENGVDQELDVAAASLEASGYDGESITLEYPNDYPVGGVSFTPLAERIQSQLADAGITIELAPAPFTTQIDSYVNGTEAFSIWFWGPDYADSANFLPFSAGQKVGLRAGWTAEQDTDVVNLAAAAENATNFDERETAFSNFAEALQQRGPFVPLIVPGSNIATASYIDGVAYNSTWTMDIAELQAK</sequence>
<evidence type="ECO:0000256" key="4">
    <source>
        <dbReference type="ARBA" id="ARBA00022729"/>
    </source>
</evidence>
<dbReference type="AlphaFoldDB" id="A0A2M9D9F3"/>
<comment type="similarity">
    <text evidence="2">Belongs to the bacterial solute-binding protein 5 family.</text>
</comment>
<dbReference type="GO" id="GO:0043190">
    <property type="term" value="C:ATP-binding cassette (ABC) transporter complex"/>
    <property type="evidence" value="ECO:0007669"/>
    <property type="project" value="InterPro"/>
</dbReference>
<evidence type="ECO:0000256" key="3">
    <source>
        <dbReference type="ARBA" id="ARBA00022448"/>
    </source>
</evidence>
<organism evidence="7 8">
    <name type="scientific">Salinibacterium amurskyense</name>
    <dbReference type="NCBI Taxonomy" id="205941"/>
    <lineage>
        <taxon>Bacteria</taxon>
        <taxon>Bacillati</taxon>
        <taxon>Actinomycetota</taxon>
        <taxon>Actinomycetes</taxon>
        <taxon>Micrococcales</taxon>
        <taxon>Microbacteriaceae</taxon>
        <taxon>Salinibacterium</taxon>
    </lineage>
</organism>
<evidence type="ECO:0000256" key="2">
    <source>
        <dbReference type="ARBA" id="ARBA00005695"/>
    </source>
</evidence>
<evidence type="ECO:0000313" key="8">
    <source>
        <dbReference type="Proteomes" id="UP000231742"/>
    </source>
</evidence>
<keyword evidence="3" id="KW-0813">Transport</keyword>
<evidence type="ECO:0000313" key="7">
    <source>
        <dbReference type="EMBL" id="PJJ82228.1"/>
    </source>
</evidence>
<keyword evidence="4 5" id="KW-0732">Signal</keyword>
<dbReference type="InterPro" id="IPR039424">
    <property type="entry name" value="SBP_5"/>
</dbReference>
<dbReference type="InterPro" id="IPR000914">
    <property type="entry name" value="SBP_5_dom"/>
</dbReference>
<dbReference type="Pfam" id="PF00496">
    <property type="entry name" value="SBP_bac_5"/>
    <property type="match status" value="1"/>
</dbReference>
<dbReference type="Gene3D" id="3.90.76.10">
    <property type="entry name" value="Dipeptide-binding Protein, Domain 1"/>
    <property type="match status" value="1"/>
</dbReference>
<dbReference type="SUPFAM" id="SSF53850">
    <property type="entry name" value="Periplasmic binding protein-like II"/>
    <property type="match status" value="1"/>
</dbReference>
<dbReference type="InterPro" id="IPR030678">
    <property type="entry name" value="Peptide/Ni-bd"/>
</dbReference>
<dbReference type="GO" id="GO:0042597">
    <property type="term" value="C:periplasmic space"/>
    <property type="evidence" value="ECO:0007669"/>
    <property type="project" value="UniProtKB-ARBA"/>
</dbReference>
<evidence type="ECO:0000256" key="1">
    <source>
        <dbReference type="ARBA" id="ARBA00004196"/>
    </source>
</evidence>
<dbReference type="OrthoDB" id="9046151at2"/>
<dbReference type="PROSITE" id="PS51257">
    <property type="entry name" value="PROKAR_LIPOPROTEIN"/>
    <property type="match status" value="1"/>
</dbReference>
<accession>A0A2M9D9F3</accession>
<proteinExistence type="inferred from homology"/>
<keyword evidence="8" id="KW-1185">Reference proteome</keyword>
<dbReference type="Gene3D" id="3.40.190.10">
    <property type="entry name" value="Periplasmic binding protein-like II"/>
    <property type="match status" value="1"/>
</dbReference>
<dbReference type="Proteomes" id="UP000231742">
    <property type="component" value="Unassembled WGS sequence"/>
</dbReference>
<name>A0A2M9D9F3_9MICO</name>
<dbReference type="CDD" id="cd08512">
    <property type="entry name" value="PBP2_NikA_DppA_OppA_like_7"/>
    <property type="match status" value="1"/>
</dbReference>
<dbReference type="GO" id="GO:1904680">
    <property type="term" value="F:peptide transmembrane transporter activity"/>
    <property type="evidence" value="ECO:0007669"/>
    <property type="project" value="TreeGrafter"/>
</dbReference>
<comment type="caution">
    <text evidence="7">The sequence shown here is derived from an EMBL/GenBank/DDBJ whole genome shotgun (WGS) entry which is preliminary data.</text>
</comment>
<feature type="signal peptide" evidence="5">
    <location>
        <begin position="1"/>
        <end position="21"/>
    </location>
</feature>
<dbReference type="PANTHER" id="PTHR30290">
    <property type="entry name" value="PERIPLASMIC BINDING COMPONENT OF ABC TRANSPORTER"/>
    <property type="match status" value="1"/>
</dbReference>